<keyword evidence="2" id="KW-1185">Reference proteome</keyword>
<dbReference type="RefSeq" id="WP_204498021.1">
    <property type="nucleotide sequence ID" value="NZ_JAFBDR010000004.1"/>
</dbReference>
<protein>
    <recommendedName>
        <fullName evidence="3">DUF2515 domain-containing protein</fullName>
    </recommendedName>
</protein>
<dbReference type="Pfam" id="PF10720">
    <property type="entry name" value="DUF2515"/>
    <property type="match status" value="1"/>
</dbReference>
<dbReference type="InterPro" id="IPR019658">
    <property type="entry name" value="DUF2515"/>
</dbReference>
<evidence type="ECO:0008006" key="3">
    <source>
        <dbReference type="Google" id="ProtNLM"/>
    </source>
</evidence>
<comment type="caution">
    <text evidence="1">The sequence shown here is derived from an EMBL/GenBank/DDBJ whole genome shotgun (WGS) entry which is preliminary data.</text>
</comment>
<gene>
    <name evidence="1" type="ORF">JOC48_001076</name>
</gene>
<reference evidence="1 2" key="1">
    <citation type="submission" date="2021-01" db="EMBL/GenBank/DDBJ databases">
        <title>Genomic Encyclopedia of Type Strains, Phase IV (KMG-IV): sequencing the most valuable type-strain genomes for metagenomic binning, comparative biology and taxonomic classification.</title>
        <authorList>
            <person name="Goeker M."/>
        </authorList>
    </citation>
    <scope>NUCLEOTIDE SEQUENCE [LARGE SCALE GENOMIC DNA]</scope>
    <source>
        <strain evidence="1 2">DSM 23711</strain>
    </source>
</reference>
<name>A0ABS2MXG9_9BACI</name>
<proteinExistence type="predicted"/>
<dbReference type="Proteomes" id="UP001296943">
    <property type="component" value="Unassembled WGS sequence"/>
</dbReference>
<evidence type="ECO:0000313" key="2">
    <source>
        <dbReference type="Proteomes" id="UP001296943"/>
    </source>
</evidence>
<sequence length="375" mass="44544">MGFPSITNRLPPPLKQIKQDLKAYHQPISEADLAVENRQLIHRIKNETAKRNLNNITRTEAYLDYYKQFPEIHWAFLGHMVSRNGGWNMTDLKGDLLAKILSEEEQTNFFQFLERGNWLIFQDVFPQLLLYEESKKRNTNLFYLLSCFGVSKFMEVIWNYFFGNKDTYLLAIALVINEQSYLEKRVMQHAHYKNTVLETIEFKLQDILNLNEILFPYKEGNKVKISGQSIHQFASLHERILLGKRLYQLLFDKENHPKFFTWASANRHTGSRKDYWPQLFNDINESVPGKAHHRRIKNCQLKPGSSRIYSPRLEYAWEKIDHEKAEKGDWYSNWKVIDYLKPYHQTVDGDIYDEYCETLERIELAILAKETFSTK</sequence>
<organism evidence="1 2">
    <name type="scientific">Aquibacillus albus</name>
    <dbReference type="NCBI Taxonomy" id="1168171"/>
    <lineage>
        <taxon>Bacteria</taxon>
        <taxon>Bacillati</taxon>
        <taxon>Bacillota</taxon>
        <taxon>Bacilli</taxon>
        <taxon>Bacillales</taxon>
        <taxon>Bacillaceae</taxon>
        <taxon>Aquibacillus</taxon>
    </lineage>
</organism>
<accession>A0ABS2MXG9</accession>
<dbReference type="EMBL" id="JAFBDR010000004">
    <property type="protein sequence ID" value="MBM7570598.1"/>
    <property type="molecule type" value="Genomic_DNA"/>
</dbReference>
<evidence type="ECO:0000313" key="1">
    <source>
        <dbReference type="EMBL" id="MBM7570598.1"/>
    </source>
</evidence>